<dbReference type="Proteomes" id="UP001163105">
    <property type="component" value="Unassembled WGS sequence"/>
</dbReference>
<evidence type="ECO:0000313" key="5">
    <source>
        <dbReference type="Proteomes" id="UP001163105"/>
    </source>
</evidence>
<evidence type="ECO:0000256" key="1">
    <source>
        <dbReference type="SAM" id="MobiDB-lite"/>
    </source>
</evidence>
<feature type="signal peptide" evidence="2">
    <location>
        <begin position="1"/>
        <end position="24"/>
    </location>
</feature>
<name>A0AB34FBN8_9HYPO</name>
<evidence type="ECO:0000259" key="3">
    <source>
        <dbReference type="Pfam" id="PF01120"/>
    </source>
</evidence>
<comment type="caution">
    <text evidence="4">The sequence shown here is derived from an EMBL/GenBank/DDBJ whole genome shotgun (WGS) entry which is preliminary data.</text>
</comment>
<dbReference type="Gene3D" id="3.20.20.80">
    <property type="entry name" value="Glycosidases"/>
    <property type="match status" value="1"/>
</dbReference>
<keyword evidence="2" id="KW-0732">Signal</keyword>
<feature type="region of interest" description="Disordered" evidence="1">
    <location>
        <begin position="476"/>
        <end position="498"/>
    </location>
</feature>
<gene>
    <name evidence="4" type="ORF">O9K51_11009</name>
</gene>
<keyword evidence="5" id="KW-1185">Reference proteome</keyword>
<dbReference type="GO" id="GO:0004560">
    <property type="term" value="F:alpha-L-fucosidase activity"/>
    <property type="evidence" value="ECO:0007669"/>
    <property type="project" value="UniProtKB-EC"/>
</dbReference>
<dbReference type="InterPro" id="IPR057739">
    <property type="entry name" value="Glyco_hydro_29_N"/>
</dbReference>
<dbReference type="InterPro" id="IPR017853">
    <property type="entry name" value="GH"/>
</dbReference>
<dbReference type="Pfam" id="PF01120">
    <property type="entry name" value="Alpha_L_fucos"/>
    <property type="match status" value="1"/>
</dbReference>
<protein>
    <submittedName>
        <fullName evidence="4">Ricin-type beta-trefoil lectin domain protein</fullName>
    </submittedName>
</protein>
<organism evidence="4 5">
    <name type="scientific">Purpureocillium lavendulum</name>
    <dbReference type="NCBI Taxonomy" id="1247861"/>
    <lineage>
        <taxon>Eukaryota</taxon>
        <taxon>Fungi</taxon>
        <taxon>Dikarya</taxon>
        <taxon>Ascomycota</taxon>
        <taxon>Pezizomycotina</taxon>
        <taxon>Sordariomycetes</taxon>
        <taxon>Hypocreomycetidae</taxon>
        <taxon>Hypocreales</taxon>
        <taxon>Ophiocordycipitaceae</taxon>
        <taxon>Purpureocillium</taxon>
    </lineage>
</organism>
<feature type="domain" description="Glycoside hydrolase family 29 N-terminal" evidence="3">
    <location>
        <begin position="99"/>
        <end position="382"/>
    </location>
</feature>
<proteinExistence type="predicted"/>
<reference evidence="4" key="1">
    <citation type="submission" date="2023-01" db="EMBL/GenBank/DDBJ databases">
        <title>The growth and conidiation of Purpureocillium lavendulum are regulated by nitrogen source and histone H3K14 acetylation.</title>
        <authorList>
            <person name="Tang P."/>
            <person name="Han J."/>
            <person name="Zhang C."/>
            <person name="Tang P."/>
            <person name="Qi F."/>
            <person name="Zhang K."/>
            <person name="Liang L."/>
        </authorList>
    </citation>
    <scope>NUCLEOTIDE SEQUENCE</scope>
    <source>
        <strain evidence="4">YMF1.00683</strain>
    </source>
</reference>
<dbReference type="AlphaFoldDB" id="A0AB34FBN8"/>
<accession>A0AB34FBN8</accession>
<dbReference type="GO" id="GO:0005975">
    <property type="term" value="P:carbohydrate metabolic process"/>
    <property type="evidence" value="ECO:0007669"/>
    <property type="project" value="InterPro"/>
</dbReference>
<feature type="compositionally biased region" description="Low complexity" evidence="1">
    <location>
        <begin position="488"/>
        <end position="498"/>
    </location>
</feature>
<dbReference type="EMBL" id="JAQHRD010000022">
    <property type="protein sequence ID" value="KAJ6436417.1"/>
    <property type="molecule type" value="Genomic_DNA"/>
</dbReference>
<feature type="chain" id="PRO_5044189048" evidence="2">
    <location>
        <begin position="25"/>
        <end position="534"/>
    </location>
</feature>
<evidence type="ECO:0000313" key="4">
    <source>
        <dbReference type="EMBL" id="KAJ6436417.1"/>
    </source>
</evidence>
<sequence>MFLANFFVLTHCLAIQIILSKVSPQKPVKAKTTAPLLLGTCLAAIPAVQGRAVGGPATDWMHNAKFGVMQHWLAEGCPGRDGSCGDPAPTVSSWNSRVNNYDVDGVVSQLKSIGAGYLVLAVGQNSGYWAAPNSVYDELVPPTDIHPSRLSKRDLISDMGSALHNAGLKFIVYAPIDTPCRDDYARTELDGPQCDGAPSSSTYQQNWIRILTQWSRQWGTEVDGWWVDGAFRDGNIKSTQPSPYPNLASYYTAAAGAVRAGNPNALVALNPGNWKLVPISDQPVSDFTPGETSMKAWPNPFGVTSRFVNDRGTQLQFHTLAEAQTVWGAPPNYGMTSSDAQIVANTLNVTSFGGVVTWDVGYDRANGHISDAAMAQLKKVGQAVYQSFNSFDVAKIAALCADCMHESANGSRRRDNDDIRADQDALEDIDNIMSTCGFTSTKYNPSATGEVQSITIAATAATDISQLTTTLAGGSQPAQISAGGSNGTTQPGVTKTTTMTSGSRTITSTGAAAATRAPVVAYVAGAAVAGGLML</sequence>
<evidence type="ECO:0000256" key="2">
    <source>
        <dbReference type="SAM" id="SignalP"/>
    </source>
</evidence>
<dbReference type="SUPFAM" id="SSF51445">
    <property type="entry name" value="(Trans)glycosidases"/>
    <property type="match status" value="1"/>
</dbReference>